<feature type="region of interest" description="Disordered" evidence="2">
    <location>
        <begin position="441"/>
        <end position="531"/>
    </location>
</feature>
<feature type="region of interest" description="Disordered" evidence="2">
    <location>
        <begin position="369"/>
        <end position="427"/>
    </location>
</feature>
<evidence type="ECO:0000256" key="2">
    <source>
        <dbReference type="SAM" id="MobiDB-lite"/>
    </source>
</evidence>
<feature type="region of interest" description="Disordered" evidence="2">
    <location>
        <begin position="249"/>
        <end position="268"/>
    </location>
</feature>
<dbReference type="EMBL" id="CAACVS010000098">
    <property type="protein sequence ID" value="VEU36656.1"/>
    <property type="molecule type" value="Genomic_DNA"/>
</dbReference>
<sequence length="557" mass="64518">MEVEPRTMRRNIHEKHEYQRYTEKTKRNTMGWNSRSLLAVALFLFGIVPAAGNPVLGNEPEAKASLCRTRDWYDLSQTIRTPPGIGSSKASTAATAGLTKQIHAPILGIPRGGSGSLGRSGGPQQIIVHKQRIKRGVRRNNSYYLKALDDEILRLEQQLRRVHEEKRTLIKRARAKAKRKPKATSKTKPASNNSNNNNNNNNEQKQEAEDEEQLLRLANLERLENERDALLRARDQLESLKADCEEKQRALESELTKEGAKRREKERSLRKKVGELEATIRKTTRAGATVGGNSPELDEAIRAACQAAIEGFWAHATERLRQHEADLRVRHNQELEDEQNFAKAALKKQKEKMRALARAMAVREQELWEKRKGESLSTKGRKREEPSGPKARARARAPDEKEREKDETLRLRAIREEAERKSREEEERLWLELERGLKEEREQLERQKKREEEERRLCEREERERQRILQMHAMEEKRQQEEHQHQQEQAPPGPEPSRGFWASLRRRRSAPSSEGRPCEKPLPSPIENYRHRVPWQPVFLPPKELVRLTTPAAALDP</sequence>
<feature type="region of interest" description="Disordered" evidence="2">
    <location>
        <begin position="167"/>
        <end position="211"/>
    </location>
</feature>
<reference evidence="3 4" key="1">
    <citation type="submission" date="2019-01" db="EMBL/GenBank/DDBJ databases">
        <authorList>
            <person name="Ferrante I. M."/>
        </authorList>
    </citation>
    <scope>NUCLEOTIDE SEQUENCE [LARGE SCALE GENOMIC DNA]</scope>
    <source>
        <strain evidence="3 4">B856</strain>
    </source>
</reference>
<dbReference type="Proteomes" id="UP000291116">
    <property type="component" value="Unassembled WGS sequence"/>
</dbReference>
<keyword evidence="1" id="KW-0175">Coiled coil</keyword>
<dbReference type="AlphaFoldDB" id="A0A448Z3K7"/>
<protein>
    <recommendedName>
        <fullName evidence="5">Trichohyalin</fullName>
    </recommendedName>
</protein>
<accession>A0A448Z3K7</accession>
<feature type="compositionally biased region" description="Basic and acidic residues" evidence="2">
    <location>
        <begin position="441"/>
        <end position="486"/>
    </location>
</feature>
<feature type="compositionally biased region" description="Basic and acidic residues" evidence="2">
    <location>
        <begin position="396"/>
        <end position="427"/>
    </location>
</feature>
<gene>
    <name evidence="3" type="ORF">PSNMU_V1.4_AUG-EV-PASAV3_0034240</name>
</gene>
<evidence type="ECO:0000313" key="3">
    <source>
        <dbReference type="EMBL" id="VEU36656.1"/>
    </source>
</evidence>
<proteinExistence type="predicted"/>
<name>A0A448Z3K7_9STRA</name>
<feature type="compositionally biased region" description="Basic residues" evidence="2">
    <location>
        <begin position="169"/>
        <end position="185"/>
    </location>
</feature>
<evidence type="ECO:0008006" key="5">
    <source>
        <dbReference type="Google" id="ProtNLM"/>
    </source>
</evidence>
<feature type="compositionally biased region" description="Low complexity" evidence="2">
    <location>
        <begin position="186"/>
        <end position="202"/>
    </location>
</feature>
<organism evidence="3 4">
    <name type="scientific">Pseudo-nitzschia multistriata</name>
    <dbReference type="NCBI Taxonomy" id="183589"/>
    <lineage>
        <taxon>Eukaryota</taxon>
        <taxon>Sar</taxon>
        <taxon>Stramenopiles</taxon>
        <taxon>Ochrophyta</taxon>
        <taxon>Bacillariophyta</taxon>
        <taxon>Bacillariophyceae</taxon>
        <taxon>Bacillariophycidae</taxon>
        <taxon>Bacillariales</taxon>
        <taxon>Bacillariaceae</taxon>
        <taxon>Pseudo-nitzschia</taxon>
    </lineage>
</organism>
<evidence type="ECO:0000313" key="4">
    <source>
        <dbReference type="Proteomes" id="UP000291116"/>
    </source>
</evidence>
<keyword evidence="4" id="KW-1185">Reference proteome</keyword>
<dbReference type="OrthoDB" id="10685600at2759"/>
<feature type="coiled-coil region" evidence="1">
    <location>
        <begin position="332"/>
        <end position="366"/>
    </location>
</feature>
<evidence type="ECO:0000256" key="1">
    <source>
        <dbReference type="SAM" id="Coils"/>
    </source>
</evidence>